<feature type="domain" description="DDE-1" evidence="1">
    <location>
        <begin position="100"/>
        <end position="225"/>
    </location>
</feature>
<dbReference type="Pfam" id="PF03184">
    <property type="entry name" value="DDE_1"/>
    <property type="match status" value="1"/>
</dbReference>
<dbReference type="EnsemblMetazoa" id="Aqu2.1.33976_001">
    <property type="protein sequence ID" value="Aqu2.1.33976_001"/>
    <property type="gene ID" value="Aqu2.1.33976"/>
</dbReference>
<sequence>MLVEFGGSIQLNKEWARSVFCRMGFTRKRANSKSKVLPDHFSNLKRQFLRKVEAVTNIEDIPNNLIINWDQTALKLVPSGSWTMERRGTKRVELSGINDKRQITAVLSGTLTGDFLPLQLIFKGTIAQSLPFISFPDSWHITYTENHWSINSTMIAYISHIIIPYVEKKRAELKLGPTHPALVLFLVFKGQCHENVYKLLEENNIYFFLIPANCTNKQQPLNLSVN</sequence>
<evidence type="ECO:0000313" key="2">
    <source>
        <dbReference type="EnsemblMetazoa" id="Aqu2.1.33976_001"/>
    </source>
</evidence>
<dbReference type="AlphaFoldDB" id="A0A1X7V1Y8"/>
<protein>
    <recommendedName>
        <fullName evidence="1">DDE-1 domain-containing protein</fullName>
    </recommendedName>
</protein>
<name>A0A1X7V1Y8_AMPQE</name>
<accession>A0A1X7V1Y8</accession>
<dbReference type="GO" id="GO:0003676">
    <property type="term" value="F:nucleic acid binding"/>
    <property type="evidence" value="ECO:0007669"/>
    <property type="project" value="InterPro"/>
</dbReference>
<organism evidence="2">
    <name type="scientific">Amphimedon queenslandica</name>
    <name type="common">Sponge</name>
    <dbReference type="NCBI Taxonomy" id="400682"/>
    <lineage>
        <taxon>Eukaryota</taxon>
        <taxon>Metazoa</taxon>
        <taxon>Porifera</taxon>
        <taxon>Demospongiae</taxon>
        <taxon>Heteroscleromorpha</taxon>
        <taxon>Haplosclerida</taxon>
        <taxon>Niphatidae</taxon>
        <taxon>Amphimedon</taxon>
    </lineage>
</organism>
<reference evidence="2" key="1">
    <citation type="submission" date="2017-05" db="UniProtKB">
        <authorList>
            <consortium name="EnsemblMetazoa"/>
        </authorList>
    </citation>
    <scope>IDENTIFICATION</scope>
</reference>
<dbReference type="InterPro" id="IPR004875">
    <property type="entry name" value="DDE_SF_endonuclease_dom"/>
</dbReference>
<dbReference type="eggNOG" id="ENOG502SAWU">
    <property type="taxonomic scope" value="Eukaryota"/>
</dbReference>
<proteinExistence type="predicted"/>
<dbReference type="OMA" id="SKTKTYW"/>
<dbReference type="InParanoid" id="A0A1X7V1Y8"/>
<evidence type="ECO:0000259" key="1">
    <source>
        <dbReference type="Pfam" id="PF03184"/>
    </source>
</evidence>